<dbReference type="PANTHER" id="PTHR15751">
    <property type="entry name" value="TRAFFICKING KINESIN-BINDING PROTEIN"/>
    <property type="match status" value="1"/>
</dbReference>
<organism evidence="9 10">
    <name type="scientific">Danionella cerebrum</name>
    <dbReference type="NCBI Taxonomy" id="2873325"/>
    <lineage>
        <taxon>Eukaryota</taxon>
        <taxon>Metazoa</taxon>
        <taxon>Chordata</taxon>
        <taxon>Craniata</taxon>
        <taxon>Vertebrata</taxon>
        <taxon>Euteleostomi</taxon>
        <taxon>Actinopterygii</taxon>
        <taxon>Neopterygii</taxon>
        <taxon>Teleostei</taxon>
        <taxon>Ostariophysi</taxon>
        <taxon>Cypriniformes</taxon>
        <taxon>Danionidae</taxon>
        <taxon>Danioninae</taxon>
        <taxon>Danionella</taxon>
    </lineage>
</organism>
<evidence type="ECO:0000256" key="5">
    <source>
        <dbReference type="SAM" id="Coils"/>
    </source>
</evidence>
<evidence type="ECO:0000256" key="6">
    <source>
        <dbReference type="SAM" id="MobiDB-lite"/>
    </source>
</evidence>
<comment type="caution">
    <text evidence="9">The sequence shown here is derived from an EMBL/GenBank/DDBJ whole genome shotgun (WGS) entry which is preliminary data.</text>
</comment>
<dbReference type="GO" id="GO:0047496">
    <property type="term" value="P:vesicle transport along microtubule"/>
    <property type="evidence" value="ECO:0007669"/>
    <property type="project" value="TreeGrafter"/>
</dbReference>
<evidence type="ECO:0000313" key="9">
    <source>
        <dbReference type="EMBL" id="TRY65683.1"/>
    </source>
</evidence>
<feature type="domain" description="Trafficking kinesin-binding protein C-terminal" evidence="7">
    <location>
        <begin position="460"/>
        <end position="578"/>
    </location>
</feature>
<dbReference type="GO" id="GO:0006605">
    <property type="term" value="P:protein targeting"/>
    <property type="evidence" value="ECO:0007669"/>
    <property type="project" value="TreeGrafter"/>
</dbReference>
<dbReference type="SMART" id="SM01423">
    <property type="entry name" value="Milton"/>
    <property type="match status" value="1"/>
</dbReference>
<evidence type="ECO:0000313" key="10">
    <source>
        <dbReference type="Proteomes" id="UP000316079"/>
    </source>
</evidence>
<evidence type="ECO:0008006" key="11">
    <source>
        <dbReference type="Google" id="ProtNLM"/>
    </source>
</evidence>
<proteinExistence type="inferred from homology"/>
<dbReference type="PANTHER" id="PTHR15751:SF11">
    <property type="entry name" value="TRAFFICKING KINESIN-BINDING PROTEIN 1"/>
    <property type="match status" value="1"/>
</dbReference>
<evidence type="ECO:0000256" key="2">
    <source>
        <dbReference type="ARBA" id="ARBA00007007"/>
    </source>
</evidence>
<feature type="region of interest" description="Disordered" evidence="6">
    <location>
        <begin position="212"/>
        <end position="233"/>
    </location>
</feature>
<dbReference type="GO" id="GO:0017022">
    <property type="term" value="F:myosin binding"/>
    <property type="evidence" value="ECO:0007669"/>
    <property type="project" value="TreeGrafter"/>
</dbReference>
<dbReference type="GO" id="GO:0005739">
    <property type="term" value="C:mitochondrion"/>
    <property type="evidence" value="ECO:0007669"/>
    <property type="project" value="UniProtKB-SubCell"/>
</dbReference>
<feature type="region of interest" description="Disordered" evidence="6">
    <location>
        <begin position="28"/>
        <end position="68"/>
    </location>
</feature>
<comment type="similarity">
    <text evidence="2">Belongs to the milton family.</text>
</comment>
<dbReference type="SMART" id="SM01424">
    <property type="entry name" value="HAP1_N"/>
    <property type="match status" value="1"/>
</dbReference>
<dbReference type="STRING" id="623744.A0A553NJQ3"/>
<reference evidence="9 10" key="1">
    <citation type="journal article" date="2019" name="Sci. Data">
        <title>Hybrid genome assembly and annotation of Danionella translucida.</title>
        <authorList>
            <person name="Kadobianskyi M."/>
            <person name="Schulze L."/>
            <person name="Schuelke M."/>
            <person name="Judkewitz B."/>
        </authorList>
    </citation>
    <scope>NUCLEOTIDE SEQUENCE [LARGE SCALE GENOMIC DNA]</scope>
    <source>
        <strain evidence="9 10">Bolton</strain>
    </source>
</reference>
<dbReference type="GO" id="GO:0050811">
    <property type="term" value="F:GABA receptor binding"/>
    <property type="evidence" value="ECO:0007669"/>
    <property type="project" value="TreeGrafter"/>
</dbReference>
<feature type="compositionally biased region" description="Polar residues" evidence="6">
    <location>
        <begin position="460"/>
        <end position="477"/>
    </location>
</feature>
<evidence type="ECO:0000256" key="3">
    <source>
        <dbReference type="ARBA" id="ARBA00023054"/>
    </source>
</evidence>
<dbReference type="InterPro" id="IPR051946">
    <property type="entry name" value="Intracell_Traff-Reg"/>
</dbReference>
<dbReference type="GO" id="GO:0008333">
    <property type="term" value="P:endosome to lysosome transport"/>
    <property type="evidence" value="ECO:0007669"/>
    <property type="project" value="TreeGrafter"/>
</dbReference>
<dbReference type="GO" id="GO:0030425">
    <property type="term" value="C:dendrite"/>
    <property type="evidence" value="ECO:0007669"/>
    <property type="project" value="TreeGrafter"/>
</dbReference>
<feature type="compositionally biased region" description="Polar residues" evidence="6">
    <location>
        <begin position="56"/>
        <end position="68"/>
    </location>
</feature>
<dbReference type="GO" id="GO:1904115">
    <property type="term" value="C:axon cytoplasm"/>
    <property type="evidence" value="ECO:0007669"/>
    <property type="project" value="GOC"/>
</dbReference>
<feature type="coiled-coil region" evidence="5">
    <location>
        <begin position="142"/>
        <end position="197"/>
    </location>
</feature>
<name>A0A553NJQ3_9TELE</name>
<dbReference type="GO" id="GO:0022008">
    <property type="term" value="P:neurogenesis"/>
    <property type="evidence" value="ECO:0007669"/>
    <property type="project" value="TreeGrafter"/>
</dbReference>
<feature type="domain" description="HAP1 N-terminal" evidence="8">
    <location>
        <begin position="94"/>
        <end position="377"/>
    </location>
</feature>
<evidence type="ECO:0000259" key="7">
    <source>
        <dbReference type="SMART" id="SM01423"/>
    </source>
</evidence>
<evidence type="ECO:0000256" key="4">
    <source>
        <dbReference type="ARBA" id="ARBA00023128"/>
    </source>
</evidence>
<evidence type="ECO:0000256" key="1">
    <source>
        <dbReference type="ARBA" id="ARBA00004173"/>
    </source>
</evidence>
<dbReference type="Proteomes" id="UP000316079">
    <property type="component" value="Unassembled WGS sequence"/>
</dbReference>
<dbReference type="Pfam" id="PF04849">
    <property type="entry name" value="HAP1_N"/>
    <property type="match status" value="1"/>
</dbReference>
<dbReference type="InterPro" id="IPR006933">
    <property type="entry name" value="HAP1_N"/>
</dbReference>
<feature type="region of interest" description="Disordered" evidence="6">
    <location>
        <begin position="460"/>
        <end position="493"/>
    </location>
</feature>
<dbReference type="GO" id="GO:0048311">
    <property type="term" value="P:mitochondrion distribution"/>
    <property type="evidence" value="ECO:0007669"/>
    <property type="project" value="TreeGrafter"/>
</dbReference>
<sequence length="734" mass="82900">MMRMLEKIQMTIVMMHRVCSGGVCKSGKLDGSGSERDEAEAAGAQRLEPQKHHVADTTQETPLSTHSQYRDAQTITDVCNSVSLAEVEIFSLLEETLPLYTLRAESVYGYDHDDWIHTPLVPPDTHTQLKRVEQMTKTYNDIDAVTRLLEEKERDLELAARIGQSLLQKNSSLAEQNQNLDEQLSLIREEVSQLHHELNLKDELLQFYTSAAEEEEEDEGTRTPPADAARGGPSDALQLKLRELQEENLSLRSEAIHLRSETESYEQKEQQLLKDCVRELRESSSQVTHLSEELWRKTEEASRQQEQITLSLAQTVELQRKSKTLAVENEELSQHLSAAKDAQRQLTVELLELQDKYSECVEMLREAHVELKHLRGRSVCGCMGTHRRFHPLGLYPMDSLAAEIEGNMRKELSLDQPDEEEEDEHKCVADTVTNLFKNVIESVFVCSLQQRVFEKVKNIKSSSSEGPSQIPGSNQMLCFSPGSARSGSEPDNRTLSLLQENSTSDTHGGKCSGSADLQLALRRLSLRRQNSVSERLFFQRESVCERQDTHRPLHCDIIMSSRPYLPNKLQIVKPLEGSQTLQHWQQLARPHLGGILDTRPGVIPKGFRPLNPDQNLDQNQSPDHNLNLDLNQVYHYPEYEEEEDPGEQYFQSLPTTSSANRSIQSGLSNAPSALATPSSSISLEPAFSESAVYYPGKCMAHTSSTYTFTTCKILHPSDELTTVTHRYNSSDPIL</sequence>
<keyword evidence="10" id="KW-1185">Reference proteome</keyword>
<dbReference type="Pfam" id="PF12448">
    <property type="entry name" value="Milton"/>
    <property type="match status" value="2"/>
</dbReference>
<comment type="subcellular location">
    <subcellularLocation>
        <location evidence="1">Mitochondrion</location>
    </subcellularLocation>
</comment>
<feature type="coiled-coil region" evidence="5">
    <location>
        <begin position="234"/>
        <end position="261"/>
    </location>
</feature>
<evidence type="ECO:0000259" key="8">
    <source>
        <dbReference type="SMART" id="SM01424"/>
    </source>
</evidence>
<accession>A0A553NJQ3</accession>
<dbReference type="OrthoDB" id="10067624at2759"/>
<dbReference type="AlphaFoldDB" id="A0A553NJQ3"/>
<keyword evidence="4" id="KW-0496">Mitochondrion</keyword>
<dbReference type="EMBL" id="SRMA01026899">
    <property type="protein sequence ID" value="TRY65683.1"/>
    <property type="molecule type" value="Genomic_DNA"/>
</dbReference>
<gene>
    <name evidence="9" type="ORF">DNTS_005534</name>
</gene>
<dbReference type="GO" id="GO:0098957">
    <property type="term" value="P:anterograde axonal transport of mitochondrion"/>
    <property type="evidence" value="ECO:0007669"/>
    <property type="project" value="TreeGrafter"/>
</dbReference>
<keyword evidence="3 5" id="KW-0175">Coiled coil</keyword>
<feature type="coiled-coil region" evidence="5">
    <location>
        <begin position="325"/>
        <end position="356"/>
    </location>
</feature>
<dbReference type="InterPro" id="IPR022154">
    <property type="entry name" value="TRAK1/2_C"/>
</dbReference>
<dbReference type="GO" id="GO:0031410">
    <property type="term" value="C:cytoplasmic vesicle"/>
    <property type="evidence" value="ECO:0007669"/>
    <property type="project" value="TreeGrafter"/>
</dbReference>
<protein>
    <recommendedName>
        <fullName evidence="11">HAP1 N-terminal domain-containing protein</fullName>
    </recommendedName>
</protein>